<dbReference type="EMBL" id="JABWDY010033270">
    <property type="protein sequence ID" value="KAF5183548.1"/>
    <property type="molecule type" value="Genomic_DNA"/>
</dbReference>
<comment type="caution">
    <text evidence="1">The sequence shown here is derived from an EMBL/GenBank/DDBJ whole genome shotgun (WGS) entry which is preliminary data.</text>
</comment>
<sequence length="117" mass="13765">MAVFHRTPNVWAKERKEQSECDMYTGRLSISLQACFSLLIKLVNICCRQVICPRIQILWFLHACYGFRRAIIPCSLLIKNRCALSSFLDRPLMESTFWLHTLPRTRLQYVESVSLRN</sequence>
<accession>A0A7J6VG35</accession>
<organism evidence="1 2">
    <name type="scientific">Thalictrum thalictroides</name>
    <name type="common">Rue-anemone</name>
    <name type="synonym">Anemone thalictroides</name>
    <dbReference type="NCBI Taxonomy" id="46969"/>
    <lineage>
        <taxon>Eukaryota</taxon>
        <taxon>Viridiplantae</taxon>
        <taxon>Streptophyta</taxon>
        <taxon>Embryophyta</taxon>
        <taxon>Tracheophyta</taxon>
        <taxon>Spermatophyta</taxon>
        <taxon>Magnoliopsida</taxon>
        <taxon>Ranunculales</taxon>
        <taxon>Ranunculaceae</taxon>
        <taxon>Thalictroideae</taxon>
        <taxon>Thalictrum</taxon>
    </lineage>
</organism>
<dbReference type="Proteomes" id="UP000554482">
    <property type="component" value="Unassembled WGS sequence"/>
</dbReference>
<gene>
    <name evidence="1" type="ORF">FRX31_026865</name>
</gene>
<proteinExistence type="predicted"/>
<dbReference type="AlphaFoldDB" id="A0A7J6VG35"/>
<evidence type="ECO:0000313" key="1">
    <source>
        <dbReference type="EMBL" id="KAF5183548.1"/>
    </source>
</evidence>
<protein>
    <submittedName>
        <fullName evidence="1">Uncharacterized protein</fullName>
    </submittedName>
</protein>
<reference evidence="1 2" key="1">
    <citation type="submission" date="2020-06" db="EMBL/GenBank/DDBJ databases">
        <title>Transcriptomic and genomic resources for Thalictrum thalictroides and T. hernandezii: Facilitating candidate gene discovery in an emerging model plant lineage.</title>
        <authorList>
            <person name="Arias T."/>
            <person name="Riano-Pachon D.M."/>
            <person name="Di Stilio V.S."/>
        </authorList>
    </citation>
    <scope>NUCLEOTIDE SEQUENCE [LARGE SCALE GENOMIC DNA]</scope>
    <source>
        <strain evidence="2">cv. WT478/WT964</strain>
        <tissue evidence="1">Leaves</tissue>
    </source>
</reference>
<name>A0A7J6VG35_THATH</name>
<evidence type="ECO:0000313" key="2">
    <source>
        <dbReference type="Proteomes" id="UP000554482"/>
    </source>
</evidence>
<keyword evidence="2" id="KW-1185">Reference proteome</keyword>